<protein>
    <submittedName>
        <fullName evidence="2">ANK_REP_REGION domain-containing protein</fullName>
    </submittedName>
</protein>
<name>A0A1I8FJL5_9PLAT</name>
<dbReference type="WBParaSite" id="maker-unitig_35715-snap-gene-0.3-mRNA-1">
    <property type="protein sequence ID" value="maker-unitig_35715-snap-gene-0.3-mRNA-1"/>
    <property type="gene ID" value="maker-unitig_35715-snap-gene-0.3"/>
</dbReference>
<dbReference type="AlphaFoldDB" id="A0A1I8FJL5"/>
<accession>A0A1I8FJL5</accession>
<reference evidence="2" key="1">
    <citation type="submission" date="2016-11" db="UniProtKB">
        <authorList>
            <consortium name="WormBaseParasite"/>
        </authorList>
    </citation>
    <scope>IDENTIFICATION</scope>
</reference>
<organism evidence="1 2">
    <name type="scientific">Macrostomum lignano</name>
    <dbReference type="NCBI Taxonomy" id="282301"/>
    <lineage>
        <taxon>Eukaryota</taxon>
        <taxon>Metazoa</taxon>
        <taxon>Spiralia</taxon>
        <taxon>Lophotrochozoa</taxon>
        <taxon>Platyhelminthes</taxon>
        <taxon>Rhabditophora</taxon>
        <taxon>Macrostomorpha</taxon>
        <taxon>Macrostomida</taxon>
        <taxon>Macrostomidae</taxon>
        <taxon>Macrostomum</taxon>
    </lineage>
</organism>
<proteinExistence type="predicted"/>
<evidence type="ECO:0000313" key="2">
    <source>
        <dbReference type="WBParaSite" id="maker-unitig_35715-snap-gene-0.3-mRNA-1"/>
    </source>
</evidence>
<evidence type="ECO:0000313" key="1">
    <source>
        <dbReference type="Proteomes" id="UP000095280"/>
    </source>
</evidence>
<sequence>PEPQLKQKPRRHLLPQILTGAPSWTRNHCVEARSGSASVQISPKPEDADLKELFNRQFNALPMGTTTHWNGCCRQNRRFSKESQQRLDRVLHRFISPPEAGQQRDAVDEETLWRRLLQSSRRLETIRAYYAAHNPNETTFKWMLHLKQACQRIFILGNISNTNALHACAKSVQAVESCEEATGNWTLPAKGSREGLMVRIAFGPFETVLATSASLGAISEGRTAVHCAAPTRHVCQGSGERLSLVAKRGGEHLRVTLSSADDEGRNPVFIACLLKNFDFLSADFIKPKRQACMDQKGNTLLHASAQSARRILVANFDVENFFVEFEHAFQTEGGIYR</sequence>
<dbReference type="Proteomes" id="UP000095280">
    <property type="component" value="Unplaced"/>
</dbReference>
<keyword evidence="1" id="KW-1185">Reference proteome</keyword>